<evidence type="ECO:0000256" key="5">
    <source>
        <dbReference type="SAM" id="MobiDB-lite"/>
    </source>
</evidence>
<evidence type="ECO:0000313" key="7">
    <source>
        <dbReference type="EMBL" id="CAI5798669.1"/>
    </source>
</evidence>
<dbReference type="GO" id="GO:0019215">
    <property type="term" value="F:intermediate filament binding"/>
    <property type="evidence" value="ECO:0007669"/>
    <property type="project" value="InterPro"/>
</dbReference>
<dbReference type="FunFam" id="1.20.5.170:FF:000081">
    <property type="entry name" value="Nestin"/>
    <property type="match status" value="1"/>
</dbReference>
<feature type="coiled-coil region" evidence="4">
    <location>
        <begin position="272"/>
        <end position="338"/>
    </location>
</feature>
<feature type="region of interest" description="Disordered" evidence="5">
    <location>
        <begin position="879"/>
        <end position="1072"/>
    </location>
</feature>
<dbReference type="Gene3D" id="1.20.5.170">
    <property type="match status" value="1"/>
</dbReference>
<feature type="compositionally biased region" description="Low complexity" evidence="5">
    <location>
        <begin position="1538"/>
        <end position="1552"/>
    </location>
</feature>
<feature type="compositionally biased region" description="Basic and acidic residues" evidence="5">
    <location>
        <begin position="920"/>
        <end position="974"/>
    </location>
</feature>
<feature type="region of interest" description="Disordered" evidence="5">
    <location>
        <begin position="410"/>
        <end position="445"/>
    </location>
</feature>
<sequence length="1766" mass="190610">MNSGAVAPGRLFAAQDRPPSSGTPPASRSRLALAAVQPGSPAAMEAFAGSRALGEESLQMWDLNKRLEAYLSRVKHLEEENEGLRAEVQGLRLSPVEGSWRARYEGEVAALRATLEQAFREKASAELARDALRDEVQQATGRCQRERAARDEAKRMLSRSRKELEEERRAQLWLREKAAQLEQEVRALDEAHRDEKAALGQEAAGALGSLQSGRRGAPTAEGCFQPAEVEDYAQRLSSIWKGATETYKAEVWQLEAALGEAKEKLWRATEGNRQGQLRLQQLEKELAGLKIRKEVLEESLAQQWQQQHGEAGQLQLAIESLEEEKQSLRVQIAQVLEERQQLMHLKMSLSLEVATYRTLLEAESTRLQSPAADFKLISGIRDGKLELSNGLSLDRGPLGPRDPWLSPATFPKASAKPRLPRVQNESSVGSFTSSVPPKSRSPLARDFQKASTILPDPSTISFEDPLPAKDVLAPIDLPAFEQTEVWMATQITAVSQSLLHESLPPFDAAAPGALEESSLGTEQRLQAAGAMRGGRETEAEEKEGLCEEEEEEEEEEEQEAECLSNEPAGETTTQNGPYPDRLVTEALEIALKVVNGADVRAETGFLEGSNSPNSLPLDGSPPLEDEGRADPPPSTELVKEAAEKVLKEPTGDTLSGADLMGGIRGSEEPTEANGSPGEACAEQHEGETQGALATDPPTPQETELLEVEGEARETADGVPVTGRIEAYQEVVPPGEEGEELPPPCSTEQGGHSNEEVPECPEGAGALGKDAAVAVREGEESWAPGASSPPEEQAGATGGYLEEAEDLEVVSTEALHLSEDEERRELWSPSKENEEEDLQVLEGELLQAEEFVACENVAPLSHVAAESCSEQPFLQLEQAQLQAPGAPLEEKDLALREGEVGEASQEPDAFPAEETPLAEENSAREEGENMEGEPRMVESARDAEGGKERGEEEEDIPRPPREDGLGNEDVREKQGFSDTEPVCSQEMEVALRGEDVPEQGEISKAEEQDVAGDALEEQQQLAEEEEGAGEGGGEIPAAALDADRDIQEGSLVVGPEASKAEREEAEEEAGILEMEEIAAPLETKDLPWCPEAEQDEADVQAEEEEQAVARVVEVLQSQLATHLGESLAPPADKEVEVPPEVQGSPTDGFEGKDQADTSYGQSQSESLGSEDSLESWDSSPNASRETEGIEKGLESGKAIMLEETLPDHTPLHLYEGQMLPASGEPQQTPPESQEAAELPLVTQDGSTSLEEVQHPPAEDESLHSPPTEENINKQEGAEEEGGCAIEAAPIQGTDDPKVSEKPTTDALELIGSDGNLLEEDSKVLRGEEVAKDSAQLDAESEKELAGGEVPQKGGEVEEEAQFVEQFCEEELGQDFAWGPEEDSTFQVERLDPSNVEENAFVEGDGPLELGDQGDTEAEGGHKVSPLTSVADLGEIVLEGEEGSLDMQGGDLTGPEAPACGKDEDLPCAQETTDLEICRREDQVPQEDVAEGDPHGEDLPGETVASISRESMKDADILEIVEQALEFNQELIKAAEPCVETEPTVTGGEEGPSLENEEEESQAAPIALPDVSDSQVPTEAPEISFPDAKDPTESGPLWADSNANGLQQDPGVADFTEEILNGIGVLQPGETECNGGISEEEPMKKVTITQQFLREELDKPSAVEVTADQRSPQMPSHEETPRIEDVEPEVHEKVLLGHGKGLEATDPNENLFVDILQAACVKGGKGADPGAVSIPPHFGDEVLRLESNQHLNFRTEEEEEQRWSSEDN</sequence>
<feature type="compositionally biased region" description="Acidic residues" evidence="5">
    <location>
        <begin position="1007"/>
        <end position="1027"/>
    </location>
</feature>
<dbReference type="EMBL" id="OX395143">
    <property type="protein sequence ID" value="CAI5798669.1"/>
    <property type="molecule type" value="Genomic_DNA"/>
</dbReference>
<dbReference type="PROSITE" id="PS00226">
    <property type="entry name" value="IF_ROD_1"/>
    <property type="match status" value="1"/>
</dbReference>
<dbReference type="InterPro" id="IPR039008">
    <property type="entry name" value="IF_rod_dom"/>
</dbReference>
<dbReference type="InterPro" id="IPR018039">
    <property type="entry name" value="IF_conserved"/>
</dbReference>
<proteinExistence type="inferred from homology"/>
<evidence type="ECO:0000256" key="3">
    <source>
        <dbReference type="RuleBase" id="RU000685"/>
    </source>
</evidence>
<feature type="compositionally biased region" description="Basic and acidic residues" evidence="5">
    <location>
        <begin position="1250"/>
        <end position="1261"/>
    </location>
</feature>
<dbReference type="SUPFAM" id="SSF64593">
    <property type="entry name" value="Intermediate filament protein, coiled coil region"/>
    <property type="match status" value="2"/>
</dbReference>
<name>A0AA35PSD1_9SAUR</name>
<keyword evidence="2 4" id="KW-0175">Coiled coil</keyword>
<feature type="region of interest" description="Disordered" evidence="5">
    <location>
        <begin position="1656"/>
        <end position="1686"/>
    </location>
</feature>
<accession>A0AA35PSD1</accession>
<keyword evidence="8" id="KW-1185">Reference proteome</keyword>
<dbReference type="PANTHER" id="PTHR47051:SF1">
    <property type="entry name" value="NESTIN"/>
    <property type="match status" value="1"/>
</dbReference>
<evidence type="ECO:0000256" key="2">
    <source>
        <dbReference type="ARBA" id="ARBA00023054"/>
    </source>
</evidence>
<feature type="compositionally biased region" description="Basic and acidic residues" evidence="5">
    <location>
        <begin position="815"/>
        <end position="825"/>
    </location>
</feature>
<feature type="domain" description="IF rod" evidence="6">
    <location>
        <begin position="56"/>
        <end position="367"/>
    </location>
</feature>
<dbReference type="PROSITE" id="PS51842">
    <property type="entry name" value="IF_ROD_2"/>
    <property type="match status" value="1"/>
</dbReference>
<gene>
    <name evidence="7" type="ORF">PODLI_1B008705</name>
</gene>
<feature type="region of interest" description="Disordered" evidence="5">
    <location>
        <begin position="1327"/>
        <end position="1353"/>
    </location>
</feature>
<feature type="compositionally biased region" description="Basic and acidic residues" evidence="5">
    <location>
        <begin position="637"/>
        <end position="650"/>
    </location>
</feature>
<feature type="region of interest" description="Disordered" evidence="5">
    <location>
        <begin position="1"/>
        <end position="30"/>
    </location>
</feature>
<dbReference type="InterPro" id="IPR031211">
    <property type="entry name" value="Nestin"/>
</dbReference>
<feature type="compositionally biased region" description="Basic and acidic residues" evidence="5">
    <location>
        <begin position="533"/>
        <end position="545"/>
    </location>
</feature>
<feature type="compositionally biased region" description="Basic and acidic residues" evidence="5">
    <location>
        <begin position="887"/>
        <end position="898"/>
    </location>
</feature>
<dbReference type="GO" id="GO:0005882">
    <property type="term" value="C:intermediate filament"/>
    <property type="evidence" value="ECO:0007669"/>
    <property type="project" value="UniProtKB-KW"/>
</dbReference>
<feature type="region of interest" description="Disordered" evidence="5">
    <location>
        <begin position="1441"/>
        <end position="1508"/>
    </location>
</feature>
<feature type="region of interest" description="Disordered" evidence="5">
    <location>
        <begin position="1536"/>
        <end position="1607"/>
    </location>
</feature>
<evidence type="ECO:0000256" key="1">
    <source>
        <dbReference type="ARBA" id="ARBA00022754"/>
    </source>
</evidence>
<feature type="compositionally biased region" description="Acidic residues" evidence="5">
    <location>
        <begin position="546"/>
        <end position="560"/>
    </location>
</feature>
<comment type="similarity">
    <text evidence="3">Belongs to the intermediate filament family.</text>
</comment>
<dbReference type="Pfam" id="PF00038">
    <property type="entry name" value="Filament"/>
    <property type="match status" value="1"/>
</dbReference>
<feature type="compositionally biased region" description="Basic and acidic residues" evidence="5">
    <location>
        <begin position="1183"/>
        <end position="1193"/>
    </location>
</feature>
<dbReference type="Gene3D" id="1.20.5.1160">
    <property type="entry name" value="Vasodilator-stimulated phosphoprotein"/>
    <property type="match status" value="1"/>
</dbReference>
<organism evidence="7 8">
    <name type="scientific">Podarcis lilfordi</name>
    <name type="common">Lilford's wall lizard</name>
    <dbReference type="NCBI Taxonomy" id="74358"/>
    <lineage>
        <taxon>Eukaryota</taxon>
        <taxon>Metazoa</taxon>
        <taxon>Chordata</taxon>
        <taxon>Craniata</taxon>
        <taxon>Vertebrata</taxon>
        <taxon>Euteleostomi</taxon>
        <taxon>Lepidosauria</taxon>
        <taxon>Squamata</taxon>
        <taxon>Bifurcata</taxon>
        <taxon>Unidentata</taxon>
        <taxon>Episquamata</taxon>
        <taxon>Laterata</taxon>
        <taxon>Lacertibaenia</taxon>
        <taxon>Lacertidae</taxon>
        <taxon>Podarcis</taxon>
    </lineage>
</organism>
<feature type="region of interest" description="Disordered" evidence="5">
    <location>
        <begin position="604"/>
        <end position="837"/>
    </location>
</feature>
<protein>
    <submittedName>
        <fullName evidence="7">Nestin</fullName>
    </submittedName>
</protein>
<evidence type="ECO:0000313" key="8">
    <source>
        <dbReference type="Proteomes" id="UP001178461"/>
    </source>
</evidence>
<evidence type="ECO:0000256" key="4">
    <source>
        <dbReference type="SAM" id="Coils"/>
    </source>
</evidence>
<feature type="region of interest" description="Disordered" evidence="5">
    <location>
        <begin position="1402"/>
        <end position="1426"/>
    </location>
</feature>
<feature type="compositionally biased region" description="Basic and acidic residues" evidence="5">
    <location>
        <begin position="988"/>
        <end position="1006"/>
    </location>
</feature>
<feature type="compositionally biased region" description="Polar residues" evidence="5">
    <location>
        <begin position="423"/>
        <end position="436"/>
    </location>
</feature>
<reference evidence="7" key="1">
    <citation type="submission" date="2022-12" db="EMBL/GenBank/DDBJ databases">
        <authorList>
            <person name="Alioto T."/>
            <person name="Alioto T."/>
            <person name="Gomez Garrido J."/>
        </authorList>
    </citation>
    <scope>NUCLEOTIDE SEQUENCE</scope>
</reference>
<feature type="region of interest" description="Disordered" evidence="5">
    <location>
        <begin position="1121"/>
        <end position="1300"/>
    </location>
</feature>
<feature type="compositionally biased region" description="Basic and acidic residues" evidence="5">
    <location>
        <begin position="1674"/>
        <end position="1686"/>
    </location>
</feature>
<feature type="coiled-coil region" evidence="4">
    <location>
        <begin position="60"/>
        <end position="198"/>
    </location>
</feature>
<dbReference type="GO" id="GO:0030844">
    <property type="term" value="P:positive regulation of intermediate filament depolymerization"/>
    <property type="evidence" value="ECO:0007669"/>
    <property type="project" value="TreeGrafter"/>
</dbReference>
<dbReference type="PANTHER" id="PTHR47051">
    <property type="entry name" value="NESTIN"/>
    <property type="match status" value="1"/>
</dbReference>
<feature type="compositionally biased region" description="Low complexity" evidence="5">
    <location>
        <begin position="1157"/>
        <end position="1178"/>
    </location>
</feature>
<feature type="region of interest" description="Disordered" evidence="5">
    <location>
        <begin position="509"/>
        <end position="581"/>
    </location>
</feature>
<evidence type="ECO:0000259" key="6">
    <source>
        <dbReference type="PROSITE" id="PS51842"/>
    </source>
</evidence>
<dbReference type="Proteomes" id="UP001178461">
    <property type="component" value="Chromosome 16"/>
</dbReference>
<dbReference type="GO" id="GO:0031730">
    <property type="term" value="F:CCR5 chemokine receptor binding"/>
    <property type="evidence" value="ECO:0007669"/>
    <property type="project" value="TreeGrafter"/>
</dbReference>
<dbReference type="SMART" id="SM01391">
    <property type="entry name" value="Filament"/>
    <property type="match status" value="1"/>
</dbReference>
<keyword evidence="1 3" id="KW-0403">Intermediate filament</keyword>
<feature type="compositionally biased region" description="Acidic residues" evidence="5">
    <location>
        <begin position="1062"/>
        <end position="1072"/>
    </location>
</feature>